<evidence type="ECO:0000313" key="2">
    <source>
        <dbReference type="Proteomes" id="UP001310022"/>
    </source>
</evidence>
<accession>A0AAN5AKE6</accession>
<dbReference type="EMBL" id="BQKE01000001">
    <property type="protein sequence ID" value="GJM61767.1"/>
    <property type="molecule type" value="Genomic_DNA"/>
</dbReference>
<protein>
    <submittedName>
        <fullName evidence="1">Uncharacterized protein</fullName>
    </submittedName>
</protein>
<dbReference type="RefSeq" id="WP_338237230.1">
    <property type="nucleotide sequence ID" value="NZ_BQKE01000001.1"/>
</dbReference>
<evidence type="ECO:0000313" key="1">
    <source>
        <dbReference type="EMBL" id="GJM61767.1"/>
    </source>
</evidence>
<keyword evidence="2" id="KW-1185">Reference proteome</keyword>
<name>A0AAN5AKE6_9BACT</name>
<comment type="caution">
    <text evidence="1">The sequence shown here is derived from an EMBL/GenBank/DDBJ whole genome shotgun (WGS) entry which is preliminary data.</text>
</comment>
<sequence>MDRIINTRVIKDYAKQYTLEFSANFFRSAPVVEGKHLKTLCNVAQINFFLIQILSEKWHLEAQKIKSPYFDFTAPAVQDAFKRFKNILSQHISIEQYDFEPLMEEACYRSLLLTYAPENFYKEMWEQWETDEVLLIQLKNQLKYLKINNRPFEKMVQIWEAEGKDGIELEESKQQLVHLMENAHWDLPDNEQLIEEYSRVFPLDPDKLFETITLTPVGAMGEESLNGTLHAQLANHHQQEAITLADRLKSSNQKSLKDSISLNQRFMFTNELFGGSKKIFNETLDHIEGYETNDEAATYLINNFARPYAWDMNANETKEFLNLVASKFQG</sequence>
<organism evidence="1 2">
    <name type="scientific">Persicobacter diffluens</name>
    <dbReference type="NCBI Taxonomy" id="981"/>
    <lineage>
        <taxon>Bacteria</taxon>
        <taxon>Pseudomonadati</taxon>
        <taxon>Bacteroidota</taxon>
        <taxon>Cytophagia</taxon>
        <taxon>Cytophagales</taxon>
        <taxon>Persicobacteraceae</taxon>
        <taxon>Persicobacter</taxon>
    </lineage>
</organism>
<dbReference type="AlphaFoldDB" id="A0AAN5AKE6"/>
<proteinExistence type="predicted"/>
<gene>
    <name evidence="1" type="ORF">PEDI_23190</name>
</gene>
<dbReference type="Proteomes" id="UP001310022">
    <property type="component" value="Unassembled WGS sequence"/>
</dbReference>
<reference evidence="1 2" key="1">
    <citation type="submission" date="2021-12" db="EMBL/GenBank/DDBJ databases">
        <title>Genome sequencing of bacteria with rrn-lacking chromosome and rrn-plasmid.</title>
        <authorList>
            <person name="Anda M."/>
            <person name="Iwasaki W."/>
        </authorList>
    </citation>
    <scope>NUCLEOTIDE SEQUENCE [LARGE SCALE GENOMIC DNA]</scope>
    <source>
        <strain evidence="1 2">NBRC 15940</strain>
    </source>
</reference>